<feature type="region of interest" description="Disordered" evidence="2">
    <location>
        <begin position="210"/>
        <end position="232"/>
    </location>
</feature>
<dbReference type="InterPro" id="IPR044927">
    <property type="entry name" value="Endonuclea_NS_2"/>
</dbReference>
<protein>
    <submittedName>
        <fullName evidence="7">DUF6531 domain-containing protein</fullName>
    </submittedName>
</protein>
<dbReference type="NCBIfam" id="TIGR01643">
    <property type="entry name" value="YD_repeat_2x"/>
    <property type="match status" value="9"/>
</dbReference>
<feature type="domain" description="Outer membrane channel protein CpnT-like N-terminal" evidence="6">
    <location>
        <begin position="18"/>
        <end position="144"/>
    </location>
</feature>
<dbReference type="Pfam" id="PF25547">
    <property type="entry name" value="WXG100_2"/>
    <property type="match status" value="1"/>
</dbReference>
<dbReference type="RefSeq" id="WP_065848052.1">
    <property type="nucleotide sequence ID" value="NZ_JBHSKI010000003.1"/>
</dbReference>
<sequence length="1572" mass="170694">MGYTIPEGVDTMLDVVGVGWPNVDEDAYRDMADALREFGDDADDDAYAAYQHIQKLLATGQSESLTALDAHWSKVQGKHKDLAKAARLVAGALDRVADIIVARKIAAVAELADLCATVGITLAFAPVTAGLSALLAGAKIAATRIAFKRILKEMAEAAVSEIVATLTEPAVAAIENIVADLAVQTALNVAGVQDGYNTGQAAQAGKDALQINSAGGPGGPGPGGGPVIDHDAHNKAGMHLAGVQITMREKTGGKLGKAKGHHGRAKGKDSLTAVLDTTIEGVVEKLGKALGDLGDHVGKTVPDRITQSSKIHKDTDHDIRDQVHRVNAGKDSEPGDRRSDRDGAGRDRRSPPKRTEGRDNLRINSAQLSKRARPLDVKETCGDPVDMASGQMILAQTDVRLPGSLPLTLRRTHLSGYEAGASFGSSWASTIDERLEEDAQSGGVSWYREDGSVLVYPRLPDIVGDRVQPAEGMLLPLTYMSRDGAYALTVQDPCTGLIRHFETAPLRSGVWWLTEIEDRNGNTLTIERSEAGTAAEVIHSGGYRVQVESDPELGRVRALHVLADDGPVRIRSFRYDDSAALVEVRNAVNAPLHLTYDIAQRITGWRDSTDTEFVYIYDASGRVVETRGTDGILNSRITYGVPDESGTRTVSYTDSLGHTTVYRSDRHGQIIAITDPLGHITTQTWDRHDHLLTRTDPLSRTTRWDWNDSGDLVAFTTPDGACTRIAYNDSHLPVELTNPDGTQTLQEFDGCGNRTRLTTADGAVHHFTYHSTGAVATATDPLGFITTIECDAAGMPTAVIDPRGARMQGRYDMFGRLVRRTNALGDTTTLARNGEGHLERRTAPDGTAETWTWDGEGNCTSYTDPLGGATCLSYGAFGLLRARTSPDGSSHRYRHDTEERLTHVTNALGQTWHYAYDSAGRLAAETDFDGRTTAYTYDAAGQPAARTAAGETVAYEFDVAGRLSCKTVDGARTEYRYDEASRLTTATSPSSSLGFSYDAAGRLLTQHTDGAALSLAYDLAGRRTSRTTSSGAVTTWAHDEGHRPASMAVSGHTVAFDYDASGRELTRDVDDFVSLSHIYDTSGRLTAQFVTDGVGRDPLQHRSFIYRADGHLTGVEDQLAGTRRFDLDAAGRVTAVHAGKRSESYAYDAMGNQTSASWARGFPGHDATGPRDYVGTRITRAGNVRYEHDARGRITVRQKTRLSRNPDTWRYEWDAEDKLTAVTAPDGTRWCYLYDPLGRRTAKLRMADDGMTVLERTDFTWDGVTLCEQTTRVAGAPELVTLTWDHDGLTPLTQTETKHLADAPQEVIDRRFFVIVTDQIGTPTELVDEAGHITWRARASLWGATSWNRDATAYTPLRFSGQYHDLETELNYNYFRHYDSETARYATLDPLGLVPAPNPAAYVDNPHALTDPLGLKPCDENDVTWGGRVRYGAPGPHGRATSMHATISGDMLGGKTKAQVDPAGWQSGMGYNRAHLLAAMIGGSNKDSRNFVTMHSYANSPIMRQVELQVRNAVRDDGETIQYSVTPIYADNNAKIPLGVTIEAHGDNGFQMHPHGSTEGGTNALTIWNRKR</sequence>
<dbReference type="InterPro" id="IPR057746">
    <property type="entry name" value="CpnT-like_N"/>
</dbReference>
<feature type="compositionally biased region" description="Basic and acidic residues" evidence="2">
    <location>
        <begin position="293"/>
        <end position="302"/>
    </location>
</feature>
<comment type="caution">
    <text evidence="7">The sequence shown here is derived from an EMBL/GenBank/DDBJ whole genome shotgun (WGS) entry which is preliminary data.</text>
</comment>
<dbReference type="EMBL" id="JBHSKI010000003">
    <property type="protein sequence ID" value="MFC5170867.1"/>
    <property type="molecule type" value="Genomic_DNA"/>
</dbReference>
<feature type="domain" description="Teneurin-like YD-shell" evidence="5">
    <location>
        <begin position="682"/>
        <end position="819"/>
    </location>
</feature>
<dbReference type="InterPro" id="IPR045351">
    <property type="entry name" value="DUF6531"/>
</dbReference>
<proteinExistence type="predicted"/>
<feature type="compositionally biased region" description="Gly residues" evidence="2">
    <location>
        <begin position="215"/>
        <end position="226"/>
    </location>
</feature>
<gene>
    <name evidence="7" type="ORF">ACFPRK_09730</name>
</gene>
<dbReference type="NCBIfam" id="TIGR03696">
    <property type="entry name" value="Rhs_assc_core"/>
    <property type="match status" value="1"/>
</dbReference>
<evidence type="ECO:0000259" key="4">
    <source>
        <dbReference type="Pfam" id="PF20148"/>
    </source>
</evidence>
<organism evidence="7 8">
    <name type="scientific">Streptomyces mutomycini</name>
    <dbReference type="NCBI Taxonomy" id="284036"/>
    <lineage>
        <taxon>Bacteria</taxon>
        <taxon>Bacillati</taxon>
        <taxon>Actinomycetota</taxon>
        <taxon>Actinomycetes</taxon>
        <taxon>Kitasatosporales</taxon>
        <taxon>Streptomycetaceae</taxon>
        <taxon>Streptomyces</taxon>
    </lineage>
</organism>
<name>A0ABW0B1N2_9ACTN</name>
<evidence type="ECO:0000259" key="3">
    <source>
        <dbReference type="Pfam" id="PF13930"/>
    </source>
</evidence>
<dbReference type="Pfam" id="PF05593">
    <property type="entry name" value="RHS_repeat"/>
    <property type="match status" value="1"/>
</dbReference>
<keyword evidence="8" id="KW-1185">Reference proteome</keyword>
<dbReference type="InterPro" id="IPR022385">
    <property type="entry name" value="Rhs_assc_core"/>
</dbReference>
<feature type="region of interest" description="Disordered" evidence="2">
    <location>
        <begin position="828"/>
        <end position="848"/>
    </location>
</feature>
<evidence type="ECO:0000256" key="1">
    <source>
        <dbReference type="ARBA" id="ARBA00022737"/>
    </source>
</evidence>
<feature type="domain" description="Teneurin-like YD-shell" evidence="5">
    <location>
        <begin position="1075"/>
        <end position="1389"/>
    </location>
</feature>
<dbReference type="PANTHER" id="PTHR32305">
    <property type="match status" value="1"/>
</dbReference>
<dbReference type="InterPro" id="IPR050708">
    <property type="entry name" value="T6SS_VgrG/RHS"/>
</dbReference>
<evidence type="ECO:0000259" key="6">
    <source>
        <dbReference type="Pfam" id="PF25547"/>
    </source>
</evidence>
<dbReference type="InterPro" id="IPR044929">
    <property type="entry name" value="DNA/RNA_non-sp_Endonuclease_sf"/>
</dbReference>
<evidence type="ECO:0000259" key="5">
    <source>
        <dbReference type="Pfam" id="PF25023"/>
    </source>
</evidence>
<dbReference type="Pfam" id="PF25023">
    <property type="entry name" value="TEN_YD-shell"/>
    <property type="match status" value="3"/>
</dbReference>
<dbReference type="InterPro" id="IPR031325">
    <property type="entry name" value="RHS_repeat"/>
</dbReference>
<dbReference type="InterPro" id="IPR056823">
    <property type="entry name" value="TEN-like_YD-shell"/>
</dbReference>
<feature type="region of interest" description="Disordered" evidence="2">
    <location>
        <begin position="293"/>
        <end position="379"/>
    </location>
</feature>
<keyword evidence="1" id="KW-0677">Repeat</keyword>
<evidence type="ECO:0000313" key="7">
    <source>
        <dbReference type="EMBL" id="MFC5170867.1"/>
    </source>
</evidence>
<dbReference type="InterPro" id="IPR006530">
    <property type="entry name" value="YD"/>
</dbReference>
<evidence type="ECO:0000313" key="8">
    <source>
        <dbReference type="Proteomes" id="UP001596208"/>
    </source>
</evidence>
<feature type="domain" description="Type VII secretion system protein EssD-like" evidence="3">
    <location>
        <begin position="1437"/>
        <end position="1545"/>
    </location>
</feature>
<dbReference type="PANTHER" id="PTHR32305:SF15">
    <property type="entry name" value="PROTEIN RHSA-RELATED"/>
    <property type="match status" value="1"/>
</dbReference>
<feature type="domain" description="DUF6531" evidence="4">
    <location>
        <begin position="382"/>
        <end position="456"/>
    </location>
</feature>
<evidence type="ECO:0000256" key="2">
    <source>
        <dbReference type="SAM" id="MobiDB-lite"/>
    </source>
</evidence>
<dbReference type="Proteomes" id="UP001596208">
    <property type="component" value="Unassembled WGS sequence"/>
</dbReference>
<accession>A0ABW0B1N2</accession>
<dbReference type="Pfam" id="PF13930">
    <property type="entry name" value="Endonuclea_NS_2"/>
    <property type="match status" value="1"/>
</dbReference>
<dbReference type="Pfam" id="PF20148">
    <property type="entry name" value="DUF6531"/>
    <property type="match status" value="1"/>
</dbReference>
<feature type="compositionally biased region" description="Basic and acidic residues" evidence="2">
    <location>
        <begin position="834"/>
        <end position="843"/>
    </location>
</feature>
<dbReference type="Gene3D" id="2.180.10.10">
    <property type="entry name" value="RHS repeat-associated core"/>
    <property type="match status" value="3"/>
</dbReference>
<reference evidence="8" key="1">
    <citation type="journal article" date="2019" name="Int. J. Syst. Evol. Microbiol.">
        <title>The Global Catalogue of Microorganisms (GCM) 10K type strain sequencing project: providing services to taxonomists for standard genome sequencing and annotation.</title>
        <authorList>
            <consortium name="The Broad Institute Genomics Platform"/>
            <consortium name="The Broad Institute Genome Sequencing Center for Infectious Disease"/>
            <person name="Wu L."/>
            <person name="Ma J."/>
        </authorList>
    </citation>
    <scope>NUCLEOTIDE SEQUENCE [LARGE SCALE GENOMIC DNA]</scope>
    <source>
        <strain evidence="8">CGMCC 4.1721</strain>
    </source>
</reference>
<feature type="domain" description="Teneurin-like YD-shell" evidence="5">
    <location>
        <begin position="890"/>
        <end position="1008"/>
    </location>
</feature>
<dbReference type="Gene3D" id="3.40.570.10">
    <property type="entry name" value="Extracellular Endonuclease, subunit A"/>
    <property type="match status" value="1"/>
</dbReference>
<feature type="compositionally biased region" description="Basic and acidic residues" evidence="2">
    <location>
        <begin position="311"/>
        <end position="361"/>
    </location>
</feature>